<evidence type="ECO:0000256" key="1">
    <source>
        <dbReference type="SAM" id="MobiDB-lite"/>
    </source>
</evidence>
<comment type="caution">
    <text evidence="2">The sequence shown here is derived from an EMBL/GenBank/DDBJ whole genome shotgun (WGS) entry which is preliminary data.</text>
</comment>
<feature type="compositionally biased region" description="Basic residues" evidence="1">
    <location>
        <begin position="9"/>
        <end position="18"/>
    </location>
</feature>
<dbReference type="EMBL" id="REGN01004145">
    <property type="protein sequence ID" value="RNA18933.1"/>
    <property type="molecule type" value="Genomic_DNA"/>
</dbReference>
<name>A0A3M7R5P9_BRAPC</name>
<gene>
    <name evidence="2" type="ORF">BpHYR1_000597</name>
</gene>
<evidence type="ECO:0000313" key="3">
    <source>
        <dbReference type="Proteomes" id="UP000276133"/>
    </source>
</evidence>
<dbReference type="Proteomes" id="UP000276133">
    <property type="component" value="Unassembled WGS sequence"/>
</dbReference>
<evidence type="ECO:0000313" key="2">
    <source>
        <dbReference type="EMBL" id="RNA18933.1"/>
    </source>
</evidence>
<feature type="region of interest" description="Disordered" evidence="1">
    <location>
        <begin position="1"/>
        <end position="22"/>
    </location>
</feature>
<dbReference type="AlphaFoldDB" id="A0A3M7R5P9"/>
<protein>
    <submittedName>
        <fullName evidence="2">Uncharacterized protein</fullName>
    </submittedName>
</protein>
<accession>A0A3M7R5P9</accession>
<organism evidence="2 3">
    <name type="scientific">Brachionus plicatilis</name>
    <name type="common">Marine rotifer</name>
    <name type="synonym">Brachionus muelleri</name>
    <dbReference type="NCBI Taxonomy" id="10195"/>
    <lineage>
        <taxon>Eukaryota</taxon>
        <taxon>Metazoa</taxon>
        <taxon>Spiralia</taxon>
        <taxon>Gnathifera</taxon>
        <taxon>Rotifera</taxon>
        <taxon>Eurotatoria</taxon>
        <taxon>Monogononta</taxon>
        <taxon>Pseudotrocha</taxon>
        <taxon>Ploima</taxon>
        <taxon>Brachionidae</taxon>
        <taxon>Brachionus</taxon>
    </lineage>
</organism>
<keyword evidence="3" id="KW-1185">Reference proteome</keyword>
<proteinExistence type="predicted"/>
<reference evidence="2 3" key="1">
    <citation type="journal article" date="2018" name="Sci. Rep.">
        <title>Genomic signatures of local adaptation to the degree of environmental predictability in rotifers.</title>
        <authorList>
            <person name="Franch-Gras L."/>
            <person name="Hahn C."/>
            <person name="Garcia-Roger E.M."/>
            <person name="Carmona M.J."/>
            <person name="Serra M."/>
            <person name="Gomez A."/>
        </authorList>
    </citation>
    <scope>NUCLEOTIDE SEQUENCE [LARGE SCALE GENOMIC DNA]</scope>
    <source>
        <strain evidence="2">HYR1</strain>
    </source>
</reference>
<sequence>MEKEVSRLSHFHQKKNKGSPHYQFNTYGLISTSSKSIIEQQSKPQIPNLINKLSQATNISPKNNSPVSLIKNLIEKSSTLINNSFASFISSSSPISQNIKSAHKSSLTPIRSNEVMLKINSESTIIRASITPIRATNDILFNSIYKSPNIR</sequence>